<dbReference type="RefSeq" id="XP_033569903.1">
    <property type="nucleotide sequence ID" value="XM_033713027.1"/>
</dbReference>
<proteinExistence type="predicted"/>
<evidence type="ECO:0000313" key="2">
    <source>
        <dbReference type="EMBL" id="KAF2802939.1"/>
    </source>
</evidence>
<evidence type="ECO:0000313" key="3">
    <source>
        <dbReference type="Proteomes" id="UP000504636"/>
    </source>
</evidence>
<feature type="compositionally biased region" description="Pro residues" evidence="1">
    <location>
        <begin position="78"/>
        <end position="88"/>
    </location>
</feature>
<dbReference type="Proteomes" id="UP000504636">
    <property type="component" value="Unplaced"/>
</dbReference>
<protein>
    <submittedName>
        <fullName evidence="2 4">Uncharacterized protein</fullName>
    </submittedName>
</protein>
<evidence type="ECO:0000256" key="1">
    <source>
        <dbReference type="SAM" id="MobiDB-lite"/>
    </source>
</evidence>
<dbReference type="GeneID" id="54453920"/>
<sequence>MHGARVCSAFHGSQCRAGSRTFVRTAGGWIRRNHGRTSTAIPHPLLLPSLPSAQPGEAHAPCRRRARTASSFANPALPCMPPPQPPATPSTTPLLAQSTALAPGPGHPRLVRTALRRRRRLSMPSRHCHRPASGRV</sequence>
<feature type="region of interest" description="Disordered" evidence="1">
    <location>
        <begin position="50"/>
        <end position="108"/>
    </location>
</feature>
<reference evidence="4" key="2">
    <citation type="submission" date="2020-04" db="EMBL/GenBank/DDBJ databases">
        <authorList>
            <consortium name="NCBI Genome Project"/>
        </authorList>
    </citation>
    <scope>NUCLEOTIDE SEQUENCE</scope>
    <source>
        <strain evidence="4">CBS 304.34</strain>
    </source>
</reference>
<gene>
    <name evidence="2 4" type="ORF">BDZ99DRAFT_177699</name>
</gene>
<evidence type="ECO:0000313" key="4">
    <source>
        <dbReference type="RefSeq" id="XP_033569903.1"/>
    </source>
</evidence>
<dbReference type="EMBL" id="MU003720">
    <property type="protein sequence ID" value="KAF2802939.1"/>
    <property type="molecule type" value="Genomic_DNA"/>
</dbReference>
<accession>A0A6A6Y2S2</accession>
<reference evidence="2 4" key="1">
    <citation type="journal article" date="2020" name="Stud. Mycol.">
        <title>101 Dothideomycetes genomes: a test case for predicting lifestyles and emergence of pathogens.</title>
        <authorList>
            <person name="Haridas S."/>
            <person name="Albert R."/>
            <person name="Binder M."/>
            <person name="Bloem J."/>
            <person name="Labutti K."/>
            <person name="Salamov A."/>
            <person name="Andreopoulos B."/>
            <person name="Baker S."/>
            <person name="Barry K."/>
            <person name="Bills G."/>
            <person name="Bluhm B."/>
            <person name="Cannon C."/>
            <person name="Castanera R."/>
            <person name="Culley D."/>
            <person name="Daum C."/>
            <person name="Ezra D."/>
            <person name="Gonzalez J."/>
            <person name="Henrissat B."/>
            <person name="Kuo A."/>
            <person name="Liang C."/>
            <person name="Lipzen A."/>
            <person name="Lutzoni F."/>
            <person name="Magnuson J."/>
            <person name="Mondo S."/>
            <person name="Nolan M."/>
            <person name="Ohm R."/>
            <person name="Pangilinan J."/>
            <person name="Park H.-J."/>
            <person name="Ramirez L."/>
            <person name="Alfaro M."/>
            <person name="Sun H."/>
            <person name="Tritt A."/>
            <person name="Yoshinaga Y."/>
            <person name="Zwiers L.-H."/>
            <person name="Turgeon B."/>
            <person name="Goodwin S."/>
            <person name="Spatafora J."/>
            <person name="Crous P."/>
            <person name="Grigoriev I."/>
        </authorList>
    </citation>
    <scope>NUCLEOTIDE SEQUENCE</scope>
    <source>
        <strain evidence="2 4">CBS 304.34</strain>
    </source>
</reference>
<dbReference type="AlphaFoldDB" id="A0A6A6Y2S2"/>
<organism evidence="2">
    <name type="scientific">Mytilinidion resinicola</name>
    <dbReference type="NCBI Taxonomy" id="574789"/>
    <lineage>
        <taxon>Eukaryota</taxon>
        <taxon>Fungi</taxon>
        <taxon>Dikarya</taxon>
        <taxon>Ascomycota</taxon>
        <taxon>Pezizomycotina</taxon>
        <taxon>Dothideomycetes</taxon>
        <taxon>Pleosporomycetidae</taxon>
        <taxon>Mytilinidiales</taxon>
        <taxon>Mytilinidiaceae</taxon>
        <taxon>Mytilinidion</taxon>
    </lineage>
</organism>
<name>A0A6A6Y2S2_9PEZI</name>
<keyword evidence="3" id="KW-1185">Reference proteome</keyword>
<reference evidence="4" key="3">
    <citation type="submission" date="2025-04" db="UniProtKB">
        <authorList>
            <consortium name="RefSeq"/>
        </authorList>
    </citation>
    <scope>IDENTIFICATION</scope>
    <source>
        <strain evidence="4">CBS 304.34</strain>
    </source>
</reference>